<keyword evidence="13" id="KW-0326">Glycosidase</keyword>
<keyword evidence="6" id="KW-0004">4Fe-4S</keyword>
<dbReference type="InterPro" id="IPR029119">
    <property type="entry name" value="MutY_C"/>
</dbReference>
<evidence type="ECO:0000256" key="6">
    <source>
        <dbReference type="ARBA" id="ARBA00022485"/>
    </source>
</evidence>
<dbReference type="SMART" id="SM00478">
    <property type="entry name" value="ENDO3c"/>
    <property type="match status" value="1"/>
</dbReference>
<sequence length="361" mass="41182">MSQVKKEFTSILLAWYREHGRYDLPWQKSFDWYPRLLSEVMLQQTQVTTVIPKFEAFIEKYPTPEALACAKDDDVMALWAGLGYYSRARNLLKAVRMVVNELGGICPSTVKELQNLPGIGLSTAGAIASFVFKERAVMADGNAQRVLSRVFLVEGRASETLFKKKIWLLAESLLPEKEEMPAYTQALMDFGALQCTRNPKCDDCPLADICAAKKADRVAEFPGKKIKRERPIRYLAVVFPFFGQEVWLQKKEEKGVWKDLWIPLVKEVEEPPIANNIPRICGLTDDVLERCIVFEQLIHDFTHYRVQIYPVSVDLTCKCLSLQGLWLSPEEDGQVGMPSPLAKLLENIRSYRRMLPTSKKS</sequence>
<dbReference type="InterPro" id="IPR003651">
    <property type="entry name" value="Endonuclease3_FeS-loop_motif"/>
</dbReference>
<keyword evidence="7" id="KW-0479">Metal-binding</keyword>
<dbReference type="InterPro" id="IPR005760">
    <property type="entry name" value="A/G_AdeGlyc_MutY"/>
</dbReference>
<dbReference type="SMART" id="SM00525">
    <property type="entry name" value="FES"/>
    <property type="match status" value="1"/>
</dbReference>
<dbReference type="GO" id="GO:0051539">
    <property type="term" value="F:4 iron, 4 sulfur cluster binding"/>
    <property type="evidence" value="ECO:0007669"/>
    <property type="project" value="UniProtKB-KW"/>
</dbReference>
<evidence type="ECO:0000256" key="7">
    <source>
        <dbReference type="ARBA" id="ARBA00022723"/>
    </source>
</evidence>
<evidence type="ECO:0000256" key="4">
    <source>
        <dbReference type="ARBA" id="ARBA00012045"/>
    </source>
</evidence>
<dbReference type="Gene3D" id="3.90.79.10">
    <property type="entry name" value="Nucleoside Triphosphate Pyrophosphohydrolase"/>
    <property type="match status" value="1"/>
</dbReference>
<dbReference type="Pfam" id="PF00730">
    <property type="entry name" value="HhH-GPD"/>
    <property type="match status" value="1"/>
</dbReference>
<evidence type="ECO:0000256" key="1">
    <source>
        <dbReference type="ARBA" id="ARBA00000843"/>
    </source>
</evidence>
<dbReference type="InterPro" id="IPR000445">
    <property type="entry name" value="HhH_motif"/>
</dbReference>
<evidence type="ECO:0000259" key="14">
    <source>
        <dbReference type="SMART" id="SM00478"/>
    </source>
</evidence>
<comment type="catalytic activity">
    <reaction evidence="1">
        <text>Hydrolyzes free adenine bases from 7,8-dihydro-8-oxoguanine:adenine mismatched double-stranded DNA, leaving an apurinic site.</text>
        <dbReference type="EC" id="3.2.2.31"/>
    </reaction>
</comment>
<dbReference type="PANTHER" id="PTHR42944">
    <property type="entry name" value="ADENINE DNA GLYCOSYLASE"/>
    <property type="match status" value="1"/>
</dbReference>
<evidence type="ECO:0000256" key="9">
    <source>
        <dbReference type="ARBA" id="ARBA00022801"/>
    </source>
</evidence>
<evidence type="ECO:0000256" key="2">
    <source>
        <dbReference type="ARBA" id="ARBA00001966"/>
    </source>
</evidence>
<dbReference type="EC" id="3.2.2.31" evidence="4"/>
<name>J9GIY5_9ZZZZ</name>
<dbReference type="InterPro" id="IPR015797">
    <property type="entry name" value="NUDIX_hydrolase-like_dom_sf"/>
</dbReference>
<keyword evidence="11" id="KW-0411">Iron-sulfur</keyword>
<accession>J9GIY5</accession>
<dbReference type="GO" id="GO:0046872">
    <property type="term" value="F:metal ion binding"/>
    <property type="evidence" value="ECO:0007669"/>
    <property type="project" value="UniProtKB-KW"/>
</dbReference>
<dbReference type="Gene3D" id="1.10.340.30">
    <property type="entry name" value="Hypothetical protein, domain 2"/>
    <property type="match status" value="1"/>
</dbReference>
<keyword evidence="9" id="KW-0378">Hydrolase</keyword>
<organism evidence="15">
    <name type="scientific">gut metagenome</name>
    <dbReference type="NCBI Taxonomy" id="749906"/>
    <lineage>
        <taxon>unclassified sequences</taxon>
        <taxon>metagenomes</taxon>
        <taxon>organismal metagenomes</taxon>
    </lineage>
</organism>
<dbReference type="Gene3D" id="1.10.1670.10">
    <property type="entry name" value="Helix-hairpin-Helix base-excision DNA repair enzymes (C-terminal)"/>
    <property type="match status" value="1"/>
</dbReference>
<dbReference type="InterPro" id="IPR023170">
    <property type="entry name" value="HhH_base_excis_C"/>
</dbReference>
<evidence type="ECO:0000256" key="11">
    <source>
        <dbReference type="ARBA" id="ARBA00023014"/>
    </source>
</evidence>
<comment type="caution">
    <text evidence="15">The sequence shown here is derived from an EMBL/GenBank/DDBJ whole genome shotgun (WGS) entry which is preliminary data.</text>
</comment>
<dbReference type="Pfam" id="PF14815">
    <property type="entry name" value="NUDIX_4"/>
    <property type="match status" value="1"/>
</dbReference>
<dbReference type="PANTHER" id="PTHR42944:SF1">
    <property type="entry name" value="ADENINE DNA GLYCOSYLASE"/>
    <property type="match status" value="1"/>
</dbReference>
<dbReference type="GO" id="GO:0006298">
    <property type="term" value="P:mismatch repair"/>
    <property type="evidence" value="ECO:0007669"/>
    <property type="project" value="TreeGrafter"/>
</dbReference>
<dbReference type="NCBIfam" id="TIGR01084">
    <property type="entry name" value="mutY"/>
    <property type="match status" value="1"/>
</dbReference>
<dbReference type="Pfam" id="PF00633">
    <property type="entry name" value="HHH"/>
    <property type="match status" value="1"/>
</dbReference>
<evidence type="ECO:0000256" key="5">
    <source>
        <dbReference type="ARBA" id="ARBA00022023"/>
    </source>
</evidence>
<dbReference type="InterPro" id="IPR011257">
    <property type="entry name" value="DNA_glycosylase"/>
</dbReference>
<dbReference type="SUPFAM" id="SSF55811">
    <property type="entry name" value="Nudix"/>
    <property type="match status" value="1"/>
</dbReference>
<dbReference type="GO" id="GO:0006284">
    <property type="term" value="P:base-excision repair"/>
    <property type="evidence" value="ECO:0007669"/>
    <property type="project" value="InterPro"/>
</dbReference>
<comment type="cofactor">
    <cofactor evidence="2">
        <name>[4Fe-4S] cluster</name>
        <dbReference type="ChEBI" id="CHEBI:49883"/>
    </cofactor>
</comment>
<dbReference type="GO" id="GO:0000701">
    <property type="term" value="F:purine-specific mismatch base pair DNA N-glycosylase activity"/>
    <property type="evidence" value="ECO:0007669"/>
    <property type="project" value="UniProtKB-EC"/>
</dbReference>
<dbReference type="CDD" id="cd03431">
    <property type="entry name" value="NUDIX_DNA_Glycosylase_C-MutY"/>
    <property type="match status" value="1"/>
</dbReference>
<dbReference type="GO" id="GO:0035485">
    <property type="term" value="F:adenine/guanine mispair binding"/>
    <property type="evidence" value="ECO:0007669"/>
    <property type="project" value="TreeGrafter"/>
</dbReference>
<dbReference type="GO" id="GO:0032357">
    <property type="term" value="F:oxidized purine DNA binding"/>
    <property type="evidence" value="ECO:0007669"/>
    <property type="project" value="TreeGrafter"/>
</dbReference>
<comment type="similarity">
    <text evidence="3">Belongs to the Nth/MutY family.</text>
</comment>
<gene>
    <name evidence="15" type="ORF">EVA_04736</name>
</gene>
<evidence type="ECO:0000256" key="12">
    <source>
        <dbReference type="ARBA" id="ARBA00023204"/>
    </source>
</evidence>
<dbReference type="InterPro" id="IPR044298">
    <property type="entry name" value="MIG/MutY"/>
</dbReference>
<protein>
    <recommendedName>
        <fullName evidence="5">Adenine DNA glycosylase</fullName>
        <ecNumber evidence="4">3.2.2.31</ecNumber>
    </recommendedName>
</protein>
<dbReference type="EMBL" id="AMCI01000956">
    <property type="protein sequence ID" value="EJX07154.1"/>
    <property type="molecule type" value="Genomic_DNA"/>
</dbReference>
<evidence type="ECO:0000256" key="13">
    <source>
        <dbReference type="ARBA" id="ARBA00023295"/>
    </source>
</evidence>
<keyword evidence="12" id="KW-0234">DNA repair</keyword>
<dbReference type="AlphaFoldDB" id="J9GIY5"/>
<dbReference type="SUPFAM" id="SSF48150">
    <property type="entry name" value="DNA-glycosylase"/>
    <property type="match status" value="1"/>
</dbReference>
<reference evidence="15" key="1">
    <citation type="journal article" date="2012" name="PLoS ONE">
        <title>Gene sets for utilization of primary and secondary nutrition supplies in the distal gut of endangered iberian lynx.</title>
        <authorList>
            <person name="Alcaide M."/>
            <person name="Messina E."/>
            <person name="Richter M."/>
            <person name="Bargiela R."/>
            <person name="Peplies J."/>
            <person name="Huws S.A."/>
            <person name="Newbold C.J."/>
            <person name="Golyshin P.N."/>
            <person name="Simon M.A."/>
            <person name="Lopez G."/>
            <person name="Yakimov M.M."/>
            <person name="Ferrer M."/>
        </authorList>
    </citation>
    <scope>NUCLEOTIDE SEQUENCE</scope>
</reference>
<dbReference type="InterPro" id="IPR003265">
    <property type="entry name" value="HhH-GPD_domain"/>
</dbReference>
<dbReference type="CDD" id="cd00056">
    <property type="entry name" value="ENDO3c"/>
    <property type="match status" value="1"/>
</dbReference>
<evidence type="ECO:0000256" key="10">
    <source>
        <dbReference type="ARBA" id="ARBA00023004"/>
    </source>
</evidence>
<feature type="domain" description="HhH-GPD" evidence="14">
    <location>
        <begin position="41"/>
        <end position="193"/>
    </location>
</feature>
<proteinExistence type="inferred from homology"/>
<evidence type="ECO:0000313" key="15">
    <source>
        <dbReference type="EMBL" id="EJX07154.1"/>
    </source>
</evidence>
<keyword evidence="10" id="KW-0408">Iron</keyword>
<dbReference type="Pfam" id="PF10576">
    <property type="entry name" value="EndIII_4Fe-2S"/>
    <property type="match status" value="1"/>
</dbReference>
<evidence type="ECO:0000256" key="3">
    <source>
        <dbReference type="ARBA" id="ARBA00008343"/>
    </source>
</evidence>
<keyword evidence="8" id="KW-0227">DNA damage</keyword>
<dbReference type="GO" id="GO:0034039">
    <property type="term" value="F:8-oxo-7,8-dihydroguanine DNA N-glycosylase activity"/>
    <property type="evidence" value="ECO:0007669"/>
    <property type="project" value="TreeGrafter"/>
</dbReference>
<evidence type="ECO:0000256" key="8">
    <source>
        <dbReference type="ARBA" id="ARBA00022763"/>
    </source>
</evidence>